<sequence>MMVDIILPIVGTAYKRGWITAHFARPYDLKAGMFGDRL</sequence>
<reference evidence="1 2" key="1">
    <citation type="submission" date="2017-12" db="EMBL/GenBank/DDBJ databases">
        <title>Sequencing, de novo assembly and annotation of complete genome of a new Thraustochytrid species, strain FCC1311.</title>
        <authorList>
            <person name="Sedici K."/>
            <person name="Godart F."/>
            <person name="Aiese Cigliano R."/>
            <person name="Sanseverino W."/>
            <person name="Barakat M."/>
            <person name="Ortet P."/>
            <person name="Marechal E."/>
            <person name="Cagnac O."/>
            <person name="Amato A."/>
        </authorList>
    </citation>
    <scope>NUCLEOTIDE SEQUENCE [LARGE SCALE GENOMIC DNA]</scope>
</reference>
<accession>A0A2R5GDB6</accession>
<gene>
    <name evidence="1" type="ORF">FCC1311_081271</name>
</gene>
<dbReference type="InParanoid" id="A0A2R5GDB6"/>
<evidence type="ECO:0000313" key="2">
    <source>
        <dbReference type="Proteomes" id="UP000241890"/>
    </source>
</evidence>
<proteinExistence type="predicted"/>
<organism evidence="1 2">
    <name type="scientific">Hondaea fermentalgiana</name>
    <dbReference type="NCBI Taxonomy" id="2315210"/>
    <lineage>
        <taxon>Eukaryota</taxon>
        <taxon>Sar</taxon>
        <taxon>Stramenopiles</taxon>
        <taxon>Bigyra</taxon>
        <taxon>Labyrinthulomycetes</taxon>
        <taxon>Thraustochytrida</taxon>
        <taxon>Thraustochytriidae</taxon>
        <taxon>Hondaea</taxon>
    </lineage>
</organism>
<dbReference type="AlphaFoldDB" id="A0A2R5GDB6"/>
<protein>
    <submittedName>
        <fullName evidence="1">Uncharacterized protein</fullName>
    </submittedName>
</protein>
<name>A0A2R5GDB6_9STRA</name>
<dbReference type="EMBL" id="BEYU01000044">
    <property type="protein sequence ID" value="GBG28555.1"/>
    <property type="molecule type" value="Genomic_DNA"/>
</dbReference>
<dbReference type="Proteomes" id="UP000241890">
    <property type="component" value="Unassembled WGS sequence"/>
</dbReference>
<evidence type="ECO:0000313" key="1">
    <source>
        <dbReference type="EMBL" id="GBG28555.1"/>
    </source>
</evidence>
<comment type="caution">
    <text evidence="1">The sequence shown here is derived from an EMBL/GenBank/DDBJ whole genome shotgun (WGS) entry which is preliminary data.</text>
</comment>
<keyword evidence="2" id="KW-1185">Reference proteome</keyword>
<feature type="non-terminal residue" evidence="1">
    <location>
        <position position="38"/>
    </location>
</feature>